<protein>
    <submittedName>
        <fullName evidence="1">Uncharacterized protein</fullName>
    </submittedName>
</protein>
<dbReference type="EMBL" id="FUFT01000005">
    <property type="protein sequence ID" value="SJL83764.1"/>
    <property type="molecule type" value="Genomic_DNA"/>
</dbReference>
<proteinExistence type="predicted"/>
<dbReference type="RefSeq" id="WP_077314179.1">
    <property type="nucleotide sequence ID" value="NZ_AP024888.1"/>
</dbReference>
<name>A0A1R4B4B1_9VIBR</name>
<organism evidence="1 2">
    <name type="scientific">Vibrio palustris</name>
    <dbReference type="NCBI Taxonomy" id="1918946"/>
    <lineage>
        <taxon>Bacteria</taxon>
        <taxon>Pseudomonadati</taxon>
        <taxon>Pseudomonadota</taxon>
        <taxon>Gammaproteobacteria</taxon>
        <taxon>Vibrionales</taxon>
        <taxon>Vibrionaceae</taxon>
        <taxon>Vibrio</taxon>
    </lineage>
</organism>
<evidence type="ECO:0000313" key="1">
    <source>
        <dbReference type="EMBL" id="SJL83764.1"/>
    </source>
</evidence>
<evidence type="ECO:0000313" key="2">
    <source>
        <dbReference type="Proteomes" id="UP000189475"/>
    </source>
</evidence>
<keyword evidence="2" id="KW-1185">Reference proteome</keyword>
<accession>A0A1R4B4B1</accession>
<dbReference type="STRING" id="1918946.VPAL9027_01742"/>
<reference evidence="1 2" key="1">
    <citation type="submission" date="2017-02" db="EMBL/GenBank/DDBJ databases">
        <authorList>
            <person name="Peterson S.W."/>
        </authorList>
    </citation>
    <scope>NUCLEOTIDE SEQUENCE [LARGE SCALE GENOMIC DNA]</scope>
    <source>
        <strain evidence="1 2">CECT 9027</strain>
    </source>
</reference>
<dbReference type="Proteomes" id="UP000189475">
    <property type="component" value="Unassembled WGS sequence"/>
</dbReference>
<gene>
    <name evidence="1" type="ORF">VPAL9027_01742</name>
</gene>
<sequence length="140" mass="15304">MKKIIALSGAENSGKTSTLCIVHKGLLSMAESIMDEHSINDGDQRNILFINGVKVGIETQGDPNSRLSSSLILFKENNCDLIICATRTRGYTVGLVNNLAPEYHISWRGQSSLSEESLREESNQAIANLIINEAKSELNV</sequence>
<dbReference type="AlphaFoldDB" id="A0A1R4B4B1"/>
<dbReference type="OrthoDB" id="5679043at2"/>